<organism evidence="3 4">
    <name type="scientific">Paenibacillus nasutitermitis</name>
    <dbReference type="NCBI Taxonomy" id="1652958"/>
    <lineage>
        <taxon>Bacteria</taxon>
        <taxon>Bacillati</taxon>
        <taxon>Bacillota</taxon>
        <taxon>Bacilli</taxon>
        <taxon>Bacillales</taxon>
        <taxon>Paenibacillaceae</taxon>
        <taxon>Paenibacillus</taxon>
    </lineage>
</organism>
<keyword evidence="1" id="KW-0732">Signal</keyword>
<comment type="caution">
    <text evidence="3">The sequence shown here is derived from an EMBL/GenBank/DDBJ whole genome shotgun (WGS) entry which is preliminary data.</text>
</comment>
<proteinExistence type="predicted"/>
<dbReference type="PANTHER" id="PTHR43308:SF5">
    <property type="entry name" value="S-LAYER PROTEIN _ PEPTIDOGLYCAN ENDO-BETA-N-ACETYLGLUCOSAMINIDASE"/>
    <property type="match status" value="1"/>
</dbReference>
<gene>
    <name evidence="3" type="ORF">GCM10010911_49150</name>
</gene>
<dbReference type="InterPro" id="IPR001119">
    <property type="entry name" value="SLH_dom"/>
</dbReference>
<evidence type="ECO:0000256" key="1">
    <source>
        <dbReference type="SAM" id="SignalP"/>
    </source>
</evidence>
<keyword evidence="4" id="KW-1185">Reference proteome</keyword>
<dbReference type="PROSITE" id="PS51272">
    <property type="entry name" value="SLH"/>
    <property type="match status" value="3"/>
</dbReference>
<accession>A0A916ZC04</accession>
<evidence type="ECO:0000259" key="2">
    <source>
        <dbReference type="PROSITE" id="PS51272"/>
    </source>
</evidence>
<feature type="domain" description="SLH" evidence="2">
    <location>
        <begin position="96"/>
        <end position="152"/>
    </location>
</feature>
<dbReference type="PANTHER" id="PTHR43308">
    <property type="entry name" value="OUTER MEMBRANE PROTEIN ALPHA-RELATED"/>
    <property type="match status" value="1"/>
</dbReference>
<evidence type="ECO:0000313" key="4">
    <source>
        <dbReference type="Proteomes" id="UP000612456"/>
    </source>
</evidence>
<dbReference type="InterPro" id="IPR051465">
    <property type="entry name" value="Cell_Envelope_Struct_Comp"/>
</dbReference>
<protein>
    <recommendedName>
        <fullName evidence="2">SLH domain-containing protein</fullName>
    </recommendedName>
</protein>
<reference evidence="3" key="2">
    <citation type="submission" date="2020-09" db="EMBL/GenBank/DDBJ databases">
        <authorList>
            <person name="Sun Q."/>
            <person name="Zhou Y."/>
        </authorList>
    </citation>
    <scope>NUCLEOTIDE SEQUENCE</scope>
    <source>
        <strain evidence="3">CGMCC 1.15178</strain>
    </source>
</reference>
<feature type="domain" description="SLH" evidence="2">
    <location>
        <begin position="32"/>
        <end position="95"/>
    </location>
</feature>
<dbReference type="AlphaFoldDB" id="A0A916ZC04"/>
<feature type="chain" id="PRO_5036697072" description="SLH domain-containing protein" evidence="1">
    <location>
        <begin position="32"/>
        <end position="1252"/>
    </location>
</feature>
<evidence type="ECO:0000313" key="3">
    <source>
        <dbReference type="EMBL" id="GGD84928.1"/>
    </source>
</evidence>
<name>A0A916ZC04_9BACL</name>
<reference evidence="3" key="1">
    <citation type="journal article" date="2014" name="Int. J. Syst. Evol. Microbiol.">
        <title>Complete genome sequence of Corynebacterium casei LMG S-19264T (=DSM 44701T), isolated from a smear-ripened cheese.</title>
        <authorList>
            <consortium name="US DOE Joint Genome Institute (JGI-PGF)"/>
            <person name="Walter F."/>
            <person name="Albersmeier A."/>
            <person name="Kalinowski J."/>
            <person name="Ruckert C."/>
        </authorList>
    </citation>
    <scope>NUCLEOTIDE SEQUENCE</scope>
    <source>
        <strain evidence="3">CGMCC 1.15178</strain>
    </source>
</reference>
<dbReference type="Pfam" id="PF00395">
    <property type="entry name" value="SLH"/>
    <property type="match status" value="3"/>
</dbReference>
<dbReference type="RefSeq" id="WP_188995892.1">
    <property type="nucleotide sequence ID" value="NZ_BMHP01000003.1"/>
</dbReference>
<dbReference type="EMBL" id="BMHP01000003">
    <property type="protein sequence ID" value="GGD84928.1"/>
    <property type="molecule type" value="Genomic_DNA"/>
</dbReference>
<dbReference type="Proteomes" id="UP000612456">
    <property type="component" value="Unassembled WGS sequence"/>
</dbReference>
<sequence length="1252" mass="129914">MKKIELTKKVVSLAVAGSLSLSMLGAVNVAAGTTDAATDISGHWAEQNIQQWISQGLIEGYADGSFQPNKSVSRAEFMALVNRAFGFAETGGVSFKDLKETDWSYSDIQKAVKAGYIAGFQDGTIHPNAPITRQEIALIIERLLDLTPSAADADVFKDASVIPSWSKGAIGAVQAGGIMEGYADNSFKPANKATRAEAVVILEHSLKVKPAPVIFDKAGTFGPETGSETIKGDVAISVPGVTLQNTIIEGNLTFTDGIGEGDAVLNHVTVKGTTFVQGGGANSIHFADSVLLTIIVDKAAGTVRIVAEGTTTVTSVLMKTGATLEESQLTGAGFTDVLVSDLLPGDAVVSLLGTFNEVGVSSTKARIDILSGDIKQVNIQEHAGENTIHLGNEAKIVNIILNAAIKVIGGGSIETVETSKEALANSTFETQPGKTVDKQGAAVTPPVPQQPTYSGPTQEQVDQQAADLVTAMIAALPTKADLKIADEAAIGAANTAFNALSAAQKALVSADNQNKLTNAAARIVELQADKSAADAVMALITALPDSTAVTLDEQASVTAAKNAWDALTASQKALVVNQDKLTQALAKIDALHTAVNDVKELIAALPAPAVITLDNQAAVTAAKNALDALSAAQKALVTNQDKLTQAIAKVDALTAVANDVTALIAALPEPSAVTLDDQAAVKAAKNALDTLAASQKALVTNQDKLTQAIAKVEALIVAANDVTALIAALPAPAVITLDNQPAVTAAKNALDALSAAQKALVTNQDKLTQAIAKVDALTAVANDVTALIAALPEPANLTLAHKNTVNDANSAYEALSASQKTLVTNWSKLTNALARIVGLENQQAADAVIALIGGLPVPSNLTLSDEPSVTVANNAFNALTATQKALVANQDKLNDAIARLAELKAGKAAADIVTALIAALPSPPSLSDEPSVTAADNAYNELTTAQQALVTNHGKLTVAIDKIAELKADKAAADIVAAQIAALPEVEAIILADEAAVTAARSAYNNLTSAQQVLVTNLGKLVQSEARITQLHLPQSLTSKEIADLNFEDIYATQARGESYTIADTNFQSHPVSFTVSDGNVVINVNLNWDIPLNGFTKGQVVGSAVESFIQQYYNDHHLDLGTRTLAAMGFGDTFYIMTFATGTQATVTLGGGYSALFASNTFSGMNDVIKSRSFTVSDGTQTVTIYQDRIYATMDALVLDINGQLEDSSLGVVAEKVDASHFRLKPSASNGPVLTIGGEDKELFFSEFQMN</sequence>
<feature type="signal peptide" evidence="1">
    <location>
        <begin position="1"/>
        <end position="31"/>
    </location>
</feature>
<feature type="domain" description="SLH" evidence="2">
    <location>
        <begin position="153"/>
        <end position="216"/>
    </location>
</feature>